<sequence>MLIQTLNRVEMILQTIDKLGIVKIKHLQKIHGLSYRNACRIISKQLRPYINETYFQREKVIYLNKHGRELIGSDSEEIKVSKQTIHSLLRNEVYIYFQCPYDWKIEHTFHAHFKAPSDLDIIINGLNPIVKKAIVSDAIFKRNGYLHIVEVDNEQKMKENKKKIDIYREILPGYKDEAPILYFFTQTENRRQKLEEWLKGIRHKVLLFNEIK</sequence>
<gene>
    <name evidence="1" type="ORF">LRS37_04730</name>
</gene>
<evidence type="ECO:0008006" key="3">
    <source>
        <dbReference type="Google" id="ProtNLM"/>
    </source>
</evidence>
<evidence type="ECO:0000313" key="2">
    <source>
        <dbReference type="Proteomes" id="UP001162836"/>
    </source>
</evidence>
<proteinExistence type="predicted"/>
<name>A0ABS8QG17_9BACI</name>
<organism evidence="1 2">
    <name type="scientific">Neobacillus sedimentimangrovi</name>
    <dbReference type="NCBI Taxonomy" id="2699460"/>
    <lineage>
        <taxon>Bacteria</taxon>
        <taxon>Bacillati</taxon>
        <taxon>Bacillota</taxon>
        <taxon>Bacilli</taxon>
        <taxon>Bacillales</taxon>
        <taxon>Bacillaceae</taxon>
        <taxon>Neobacillus</taxon>
    </lineage>
</organism>
<dbReference type="RefSeq" id="WP_231314396.1">
    <property type="nucleotide sequence ID" value="NZ_JAJODE010000008.1"/>
</dbReference>
<evidence type="ECO:0000313" key="1">
    <source>
        <dbReference type="EMBL" id="MCD4838187.1"/>
    </source>
</evidence>
<keyword evidence="2" id="KW-1185">Reference proteome</keyword>
<dbReference type="Proteomes" id="UP001162836">
    <property type="component" value="Unassembled WGS sequence"/>
</dbReference>
<comment type="caution">
    <text evidence="1">The sequence shown here is derived from an EMBL/GenBank/DDBJ whole genome shotgun (WGS) entry which is preliminary data.</text>
</comment>
<protein>
    <recommendedName>
        <fullName evidence="3">Replication-relaxation family protein</fullName>
    </recommendedName>
</protein>
<dbReference type="EMBL" id="JAJODE010000008">
    <property type="protein sequence ID" value="MCD4838187.1"/>
    <property type="molecule type" value="Genomic_DNA"/>
</dbReference>
<reference evidence="1 2" key="1">
    <citation type="journal article" date="2023" name="Antonie Van Leeuwenhoek">
        <title>Unveiling the genomic potential of a novel thermostable glycoside hydrolases producing Neobacillus sedimentimangrovi UE25.</title>
        <authorList>
            <person name="Ejaz U."/>
            <person name="Saleem F."/>
            <person name="Rashid R."/>
            <person name="Hasan K.A."/>
            <person name="Syed M.N."/>
            <person name="Sohail M."/>
        </authorList>
    </citation>
    <scope>NUCLEOTIDE SEQUENCE [LARGE SCALE GENOMIC DNA]</scope>
    <source>
        <strain evidence="1 2">UE25</strain>
    </source>
</reference>
<accession>A0ABS8QG17</accession>